<name>A0A0T7PP05_MYCTX</name>
<gene>
    <name evidence="2" type="ORF">ERS007657_04593</name>
    <name evidence="3" type="ORF">ERS007661_04608</name>
    <name evidence="4" type="ORF">ERS007679_04710</name>
    <name evidence="5" type="ORF">ERS007703_05248</name>
</gene>
<evidence type="ECO:0000313" key="4">
    <source>
        <dbReference type="EMBL" id="COX18535.1"/>
    </source>
</evidence>
<evidence type="ECO:0000313" key="6">
    <source>
        <dbReference type="Proteomes" id="UP000038802"/>
    </source>
</evidence>
<evidence type="ECO:0000256" key="1">
    <source>
        <dbReference type="SAM" id="MobiDB-lite"/>
    </source>
</evidence>
<feature type="region of interest" description="Disordered" evidence="1">
    <location>
        <begin position="1"/>
        <end position="41"/>
    </location>
</feature>
<dbReference type="EMBL" id="CQQC01003023">
    <property type="protein sequence ID" value="CNX38792.1"/>
    <property type="molecule type" value="Genomic_DNA"/>
</dbReference>
<dbReference type="EMBL" id="CSAD01001482">
    <property type="protein sequence ID" value="COX18535.1"/>
    <property type="molecule type" value="Genomic_DNA"/>
</dbReference>
<reference evidence="6 7" key="1">
    <citation type="submission" date="2015-03" db="EMBL/GenBank/DDBJ databases">
        <authorList>
            <consortium name="Pathogen Informatics"/>
        </authorList>
    </citation>
    <scope>NUCLEOTIDE SEQUENCE [LARGE SCALE GENOMIC DNA]</scope>
    <source>
        <strain evidence="2 9">C09601061</strain>
        <strain evidence="3 7">D00501624</strain>
        <strain evidence="4 8">G09801536</strain>
        <strain evidence="6">K00500041</strain>
    </source>
</reference>
<dbReference type="Proteomes" id="UP000038802">
    <property type="component" value="Unassembled WGS sequence"/>
</dbReference>
<evidence type="ECO:0000313" key="5">
    <source>
        <dbReference type="EMBL" id="COX45171.1"/>
    </source>
</evidence>
<evidence type="ECO:0000313" key="9">
    <source>
        <dbReference type="Proteomes" id="UP000046680"/>
    </source>
</evidence>
<reference evidence="5" key="2">
    <citation type="submission" date="2015-03" db="EMBL/GenBank/DDBJ databases">
        <authorList>
            <person name="Murphy D."/>
        </authorList>
    </citation>
    <scope>NUCLEOTIDE SEQUENCE [LARGE SCALE GENOMIC DNA]</scope>
    <source>
        <strain evidence="5">K00500041</strain>
    </source>
</reference>
<dbReference type="Proteomes" id="UP000046680">
    <property type="component" value="Unassembled WGS sequence"/>
</dbReference>
<organism evidence="5 6">
    <name type="scientific">Mycobacterium tuberculosis</name>
    <dbReference type="NCBI Taxonomy" id="1773"/>
    <lineage>
        <taxon>Bacteria</taxon>
        <taxon>Bacillati</taxon>
        <taxon>Actinomycetota</taxon>
        <taxon>Actinomycetes</taxon>
        <taxon>Mycobacteriales</taxon>
        <taxon>Mycobacteriaceae</taxon>
        <taxon>Mycobacterium</taxon>
        <taxon>Mycobacterium tuberculosis complex</taxon>
    </lineage>
</organism>
<dbReference type="AlphaFoldDB" id="A0A0T7PP05"/>
<dbReference type="Proteomes" id="UP000045842">
    <property type="component" value="Unassembled WGS sequence"/>
</dbReference>
<evidence type="ECO:0000313" key="8">
    <source>
        <dbReference type="Proteomes" id="UP000045842"/>
    </source>
</evidence>
<evidence type="ECO:0000313" key="2">
    <source>
        <dbReference type="EMBL" id="CFS22501.1"/>
    </source>
</evidence>
<dbReference type="Proteomes" id="UP000039217">
    <property type="component" value="Unassembled WGS sequence"/>
</dbReference>
<evidence type="ECO:0000313" key="3">
    <source>
        <dbReference type="EMBL" id="CNX38792.1"/>
    </source>
</evidence>
<sequence length="56" mass="5890">MHQCVGSLDDLEIGWQHSGSTKPQQSHQPSFPQSEGVANGVVVEAAGQQDAGFRVG</sequence>
<protein>
    <submittedName>
        <fullName evidence="5">Uncharacterized protein</fullName>
    </submittedName>
</protein>
<proteinExistence type="predicted"/>
<dbReference type="EMBL" id="CSAE01001264">
    <property type="protein sequence ID" value="COX45171.1"/>
    <property type="molecule type" value="Genomic_DNA"/>
</dbReference>
<feature type="compositionally biased region" description="Low complexity" evidence="1">
    <location>
        <begin position="23"/>
        <end position="41"/>
    </location>
</feature>
<evidence type="ECO:0000313" key="7">
    <source>
        <dbReference type="Proteomes" id="UP000039217"/>
    </source>
</evidence>
<accession>A0A0T7PP05</accession>
<dbReference type="EMBL" id="CGCX01003584">
    <property type="protein sequence ID" value="CFS22501.1"/>
    <property type="molecule type" value="Genomic_DNA"/>
</dbReference>